<accession>A0AAD7RCN2</accession>
<reference evidence="1" key="1">
    <citation type="journal article" date="2023" name="Science">
        <title>Genome structures resolve the early diversification of teleost fishes.</title>
        <authorList>
            <person name="Parey E."/>
            <person name="Louis A."/>
            <person name="Montfort J."/>
            <person name="Bouchez O."/>
            <person name="Roques C."/>
            <person name="Iampietro C."/>
            <person name="Lluch J."/>
            <person name="Castinel A."/>
            <person name="Donnadieu C."/>
            <person name="Desvignes T."/>
            <person name="Floi Bucao C."/>
            <person name="Jouanno E."/>
            <person name="Wen M."/>
            <person name="Mejri S."/>
            <person name="Dirks R."/>
            <person name="Jansen H."/>
            <person name="Henkel C."/>
            <person name="Chen W.J."/>
            <person name="Zahm M."/>
            <person name="Cabau C."/>
            <person name="Klopp C."/>
            <person name="Thompson A.W."/>
            <person name="Robinson-Rechavi M."/>
            <person name="Braasch I."/>
            <person name="Lecointre G."/>
            <person name="Bobe J."/>
            <person name="Postlethwait J.H."/>
            <person name="Berthelot C."/>
            <person name="Roest Crollius H."/>
            <person name="Guiguen Y."/>
        </authorList>
    </citation>
    <scope>NUCLEOTIDE SEQUENCE</scope>
    <source>
        <strain evidence="1">NC1722</strain>
    </source>
</reference>
<sequence length="74" mass="8400">MNMDNLILFGVNKTVECVRNQQRATENGAEEEKRKACGSFMAETDCKSQVSESIGRKPLLGRRRRRQDVANVLD</sequence>
<organism evidence="1 2">
    <name type="scientific">Aldrovandia affinis</name>
    <dbReference type="NCBI Taxonomy" id="143900"/>
    <lineage>
        <taxon>Eukaryota</taxon>
        <taxon>Metazoa</taxon>
        <taxon>Chordata</taxon>
        <taxon>Craniata</taxon>
        <taxon>Vertebrata</taxon>
        <taxon>Euteleostomi</taxon>
        <taxon>Actinopterygii</taxon>
        <taxon>Neopterygii</taxon>
        <taxon>Teleostei</taxon>
        <taxon>Notacanthiformes</taxon>
        <taxon>Halosauridae</taxon>
        <taxon>Aldrovandia</taxon>
    </lineage>
</organism>
<evidence type="ECO:0000313" key="1">
    <source>
        <dbReference type="EMBL" id="KAJ8377747.1"/>
    </source>
</evidence>
<comment type="caution">
    <text evidence="1">The sequence shown here is derived from an EMBL/GenBank/DDBJ whole genome shotgun (WGS) entry which is preliminary data.</text>
</comment>
<keyword evidence="2" id="KW-1185">Reference proteome</keyword>
<evidence type="ECO:0000313" key="2">
    <source>
        <dbReference type="Proteomes" id="UP001221898"/>
    </source>
</evidence>
<dbReference type="Proteomes" id="UP001221898">
    <property type="component" value="Unassembled WGS sequence"/>
</dbReference>
<protein>
    <submittedName>
        <fullName evidence="1">Uncharacterized protein</fullName>
    </submittedName>
</protein>
<name>A0AAD7RCN2_9TELE</name>
<dbReference type="EMBL" id="JAINUG010000341">
    <property type="protein sequence ID" value="KAJ8377747.1"/>
    <property type="molecule type" value="Genomic_DNA"/>
</dbReference>
<proteinExistence type="predicted"/>
<dbReference type="AlphaFoldDB" id="A0AAD7RCN2"/>
<gene>
    <name evidence="1" type="ORF">AAFF_G00254200</name>
</gene>